<sequence>MITITKRNGEIHIVQDDFLLKQSKVMELFYFIILCGFCIPIQTSIDDFNNFYTFFMLTLFFPILQFISLFFLYKTHIIFFNNRILIERFKNKKIKNKIEIFYLDIEDIKIFSKCKKKSTYYYIEIKIKGKKFLYAKTEFKKDIEEIFHVFLNIIEEKRYEKILY</sequence>
<protein>
    <submittedName>
        <fullName evidence="2">Uncharacterized protein</fullName>
    </submittedName>
</protein>
<keyword evidence="3" id="KW-1185">Reference proteome</keyword>
<feature type="transmembrane region" description="Helical" evidence="1">
    <location>
        <begin position="51"/>
        <end position="73"/>
    </location>
</feature>
<reference evidence="3" key="1">
    <citation type="submission" date="2016-01" db="EMBL/GenBank/DDBJ databases">
        <authorList>
            <person name="Mitreva M."/>
            <person name="Pepin K.H."/>
            <person name="Mihindukulasuriya K.A."/>
            <person name="Fulton R."/>
            <person name="Fronick C."/>
            <person name="O'Laughlin M."/>
            <person name="Miner T."/>
            <person name="Herter B."/>
            <person name="Rosa B.A."/>
            <person name="Cordes M."/>
            <person name="Tomlinson C."/>
            <person name="Wollam A."/>
            <person name="Palsikar V.B."/>
            <person name="Mardis E.R."/>
            <person name="Wilson R.K."/>
        </authorList>
    </citation>
    <scope>NUCLEOTIDE SEQUENCE [LARGE SCALE GENOMIC DNA]</scope>
    <source>
        <strain evidence="3">MJR7757B</strain>
    </source>
</reference>
<comment type="caution">
    <text evidence="2">The sequence shown here is derived from an EMBL/GenBank/DDBJ whole genome shotgun (WGS) entry which is preliminary data.</text>
</comment>
<evidence type="ECO:0000313" key="2">
    <source>
        <dbReference type="EMBL" id="KXA14295.1"/>
    </source>
</evidence>
<keyword evidence="1" id="KW-0472">Membrane</keyword>
<proteinExistence type="predicted"/>
<dbReference type="EMBL" id="LRPY01000255">
    <property type="protein sequence ID" value="KXA14295.1"/>
    <property type="molecule type" value="Genomic_DNA"/>
</dbReference>
<feature type="transmembrane region" description="Helical" evidence="1">
    <location>
        <begin position="28"/>
        <end position="45"/>
    </location>
</feature>
<dbReference type="RefSeq" id="WP_060798951.1">
    <property type="nucleotide sequence ID" value="NZ_KQ956788.1"/>
</dbReference>
<dbReference type="Proteomes" id="UP000070401">
    <property type="component" value="Unassembled WGS sequence"/>
</dbReference>
<evidence type="ECO:0000313" key="3">
    <source>
        <dbReference type="Proteomes" id="UP000070401"/>
    </source>
</evidence>
<keyword evidence="1" id="KW-0812">Transmembrane</keyword>
<dbReference type="PATRIC" id="fig|851.8.peg.2337"/>
<dbReference type="AlphaFoldDB" id="A0A133NDB9"/>
<gene>
    <name evidence="2" type="ORF">HMPREF3221_02316</name>
</gene>
<evidence type="ECO:0000256" key="1">
    <source>
        <dbReference type="SAM" id="Phobius"/>
    </source>
</evidence>
<name>A0A133NDB9_FUSNU</name>
<accession>A0A133NDB9</accession>
<organism evidence="2 3">
    <name type="scientific">Fusobacterium nucleatum</name>
    <dbReference type="NCBI Taxonomy" id="851"/>
    <lineage>
        <taxon>Bacteria</taxon>
        <taxon>Fusobacteriati</taxon>
        <taxon>Fusobacteriota</taxon>
        <taxon>Fusobacteriia</taxon>
        <taxon>Fusobacteriales</taxon>
        <taxon>Fusobacteriaceae</taxon>
        <taxon>Fusobacterium</taxon>
    </lineage>
</organism>
<keyword evidence="1" id="KW-1133">Transmembrane helix</keyword>